<dbReference type="AlphaFoldDB" id="A0A368SG62"/>
<dbReference type="EMBL" id="CM003536">
    <property type="protein sequence ID" value="RCV41426.1"/>
    <property type="molecule type" value="Genomic_DNA"/>
</dbReference>
<organism evidence="2">
    <name type="scientific">Setaria italica</name>
    <name type="common">Foxtail millet</name>
    <name type="synonym">Panicum italicum</name>
    <dbReference type="NCBI Taxonomy" id="4555"/>
    <lineage>
        <taxon>Eukaryota</taxon>
        <taxon>Viridiplantae</taxon>
        <taxon>Streptophyta</taxon>
        <taxon>Embryophyta</taxon>
        <taxon>Tracheophyta</taxon>
        <taxon>Spermatophyta</taxon>
        <taxon>Magnoliopsida</taxon>
        <taxon>Liliopsida</taxon>
        <taxon>Poales</taxon>
        <taxon>Poaceae</taxon>
        <taxon>PACMAD clade</taxon>
        <taxon>Panicoideae</taxon>
        <taxon>Panicodae</taxon>
        <taxon>Paniceae</taxon>
        <taxon>Cenchrinae</taxon>
        <taxon>Setaria</taxon>
    </lineage>
</organism>
<evidence type="ECO:0000313" key="2">
    <source>
        <dbReference type="EMBL" id="RCV41426.1"/>
    </source>
</evidence>
<reference evidence="2" key="2">
    <citation type="submission" date="2015-07" db="EMBL/GenBank/DDBJ databases">
        <authorList>
            <person name="Noorani M."/>
        </authorList>
    </citation>
    <scope>NUCLEOTIDE SEQUENCE</scope>
    <source>
        <strain evidence="2">Yugu1</strain>
    </source>
</reference>
<accession>A0A368SG62</accession>
<name>A0A368SG62_SETIT</name>
<feature type="region of interest" description="Disordered" evidence="1">
    <location>
        <begin position="50"/>
        <end position="155"/>
    </location>
</feature>
<reference evidence="2" key="1">
    <citation type="journal article" date="2012" name="Nat. Biotechnol.">
        <title>Reference genome sequence of the model plant Setaria.</title>
        <authorList>
            <person name="Bennetzen J.L."/>
            <person name="Schmutz J."/>
            <person name="Wang H."/>
            <person name="Percifield R."/>
            <person name="Hawkins J."/>
            <person name="Pontaroli A.C."/>
            <person name="Estep M."/>
            <person name="Feng L."/>
            <person name="Vaughn J.N."/>
            <person name="Grimwood J."/>
            <person name="Jenkins J."/>
            <person name="Barry K."/>
            <person name="Lindquist E."/>
            <person name="Hellsten U."/>
            <person name="Deshpande S."/>
            <person name="Wang X."/>
            <person name="Wu X."/>
            <person name="Mitros T."/>
            <person name="Triplett J."/>
            <person name="Yang X."/>
            <person name="Ye C.Y."/>
            <person name="Mauro-Herrera M."/>
            <person name="Wang L."/>
            <person name="Li P."/>
            <person name="Sharma M."/>
            <person name="Sharma R."/>
            <person name="Ronald P.C."/>
            <person name="Panaud O."/>
            <person name="Kellogg E.A."/>
            <person name="Brutnell T.P."/>
            <person name="Doust A.N."/>
            <person name="Tuskan G.A."/>
            <person name="Rokhsar D."/>
            <person name="Devos K.M."/>
        </authorList>
    </citation>
    <scope>NUCLEOTIDE SEQUENCE [LARGE SCALE GENOMIC DNA]</scope>
    <source>
        <strain evidence="2">Yugu1</strain>
    </source>
</reference>
<gene>
    <name evidence="2" type="ORF">SETIT_9G135100v2</name>
</gene>
<feature type="compositionally biased region" description="Basic and acidic residues" evidence="1">
    <location>
        <begin position="132"/>
        <end position="144"/>
    </location>
</feature>
<feature type="compositionally biased region" description="Basic residues" evidence="1">
    <location>
        <begin position="66"/>
        <end position="75"/>
    </location>
</feature>
<evidence type="ECO:0000256" key="1">
    <source>
        <dbReference type="SAM" id="MobiDB-lite"/>
    </source>
</evidence>
<protein>
    <submittedName>
        <fullName evidence="2">Uncharacterized protein</fullName>
    </submittedName>
</protein>
<sequence length="155" mass="16836">MIIIITFLFCNGGDGEIKRTKLPLPHTTHPIHRLAMPHARSLASPPGYPICGEPATPRRNPTLGRSTRRKMRWTRTKTSGTPRGSPPQGRRRARAATPVLEGWGPATSSKNAPSDKPSGLESWTRPRSSDTAQREGDRDGELHGRAAAASGGQKF</sequence>
<proteinExistence type="predicted"/>